<feature type="region of interest" description="Disordered" evidence="1">
    <location>
        <begin position="126"/>
        <end position="155"/>
    </location>
</feature>
<dbReference type="EMBL" id="LN720310">
    <property type="protein sequence ID" value="CEP08764.1"/>
    <property type="molecule type" value="Genomic_DNA"/>
</dbReference>
<dbReference type="AlphaFoldDB" id="A0A0B7N0U2"/>
<evidence type="ECO:0000313" key="3">
    <source>
        <dbReference type="Proteomes" id="UP000054107"/>
    </source>
</evidence>
<evidence type="ECO:0000313" key="2">
    <source>
        <dbReference type="EMBL" id="CEP08764.1"/>
    </source>
</evidence>
<organism evidence="2 3">
    <name type="scientific">Parasitella parasitica</name>
    <dbReference type="NCBI Taxonomy" id="35722"/>
    <lineage>
        <taxon>Eukaryota</taxon>
        <taxon>Fungi</taxon>
        <taxon>Fungi incertae sedis</taxon>
        <taxon>Mucoromycota</taxon>
        <taxon>Mucoromycotina</taxon>
        <taxon>Mucoromycetes</taxon>
        <taxon>Mucorales</taxon>
        <taxon>Mucorineae</taxon>
        <taxon>Mucoraceae</taxon>
        <taxon>Parasitella</taxon>
    </lineage>
</organism>
<feature type="compositionally biased region" description="Polar residues" evidence="1">
    <location>
        <begin position="128"/>
        <end position="139"/>
    </location>
</feature>
<proteinExistence type="predicted"/>
<dbReference type="STRING" id="35722.A0A0B7N0U2"/>
<evidence type="ECO:0000256" key="1">
    <source>
        <dbReference type="SAM" id="MobiDB-lite"/>
    </source>
</evidence>
<feature type="non-terminal residue" evidence="2">
    <location>
        <position position="155"/>
    </location>
</feature>
<feature type="compositionally biased region" description="Polar residues" evidence="1">
    <location>
        <begin position="49"/>
        <end position="70"/>
    </location>
</feature>
<sequence>MAHQLPEIGARSHSKVGTPRRLCIEYPVYDSPTSSKQAKRYSLFDHTGNKQTSSPVDSGRTQFDNADTSSDICYPPSSPLHSPSAIFQESNSEIGLRLGLSLISGSSEPAGTAVVVRQHSQVEWPLNPTVNSQPNNLCGRQQHGMGLLESSSGPR</sequence>
<protein>
    <submittedName>
        <fullName evidence="2">Uncharacterized protein</fullName>
    </submittedName>
</protein>
<name>A0A0B7N0U2_9FUNG</name>
<feature type="region of interest" description="Disordered" evidence="1">
    <location>
        <begin position="45"/>
        <end position="70"/>
    </location>
</feature>
<dbReference type="Proteomes" id="UP000054107">
    <property type="component" value="Unassembled WGS sequence"/>
</dbReference>
<reference evidence="2 3" key="1">
    <citation type="submission" date="2014-09" db="EMBL/GenBank/DDBJ databases">
        <authorList>
            <person name="Ellenberger Sabrina"/>
        </authorList>
    </citation>
    <scope>NUCLEOTIDE SEQUENCE [LARGE SCALE GENOMIC DNA]</scope>
    <source>
        <strain evidence="2 3">CBS 412.66</strain>
    </source>
</reference>
<gene>
    <name evidence="2" type="primary">PARPA_02143.1 scaffold 3320</name>
</gene>
<accession>A0A0B7N0U2</accession>
<keyword evidence="3" id="KW-1185">Reference proteome</keyword>